<dbReference type="STRING" id="996166.SAMN05192554_11478"/>
<evidence type="ECO:0000313" key="4">
    <source>
        <dbReference type="Proteomes" id="UP000199370"/>
    </source>
</evidence>
<proteinExistence type="predicted"/>
<reference evidence="3 4" key="1">
    <citation type="submission" date="2016-10" db="EMBL/GenBank/DDBJ databases">
        <authorList>
            <person name="de Groot N.N."/>
        </authorList>
    </citation>
    <scope>NUCLEOTIDE SEQUENCE [LARGE SCALE GENOMIC DNA]</scope>
    <source>
        <strain evidence="4">EB21,IBRC-M 10013,KCTC 4048</strain>
    </source>
</reference>
<evidence type="ECO:0000259" key="2">
    <source>
        <dbReference type="Pfam" id="PF24422"/>
    </source>
</evidence>
<dbReference type="Proteomes" id="UP000199370">
    <property type="component" value="Unassembled WGS sequence"/>
</dbReference>
<feature type="domain" description="DUF7551" evidence="1">
    <location>
        <begin position="120"/>
        <end position="303"/>
    </location>
</feature>
<accession>A0A1G9YJ89</accession>
<keyword evidence="4" id="KW-1185">Reference proteome</keyword>
<feature type="domain" description="DUF7552" evidence="2">
    <location>
        <begin position="5"/>
        <end position="79"/>
    </location>
</feature>
<dbReference type="InterPro" id="IPR055974">
    <property type="entry name" value="DUF7552"/>
</dbReference>
<evidence type="ECO:0000313" key="3">
    <source>
        <dbReference type="EMBL" id="SDN08515.1"/>
    </source>
</evidence>
<name>A0A1G9YJ89_9EURY</name>
<dbReference type="OrthoDB" id="342580at2157"/>
<protein>
    <submittedName>
        <fullName evidence="3">Uncharacterized protein</fullName>
    </submittedName>
</protein>
<sequence length="307" mass="32946">MIGTTLGDIRSQIEALASDDGAYYLACARYGDRPVPAAGLRFESRAVARTAARATEQYRAALRRYDPRLPYYDIIVRRDPTDTDAAPAADAAVARVDEGGPTPRSDAVFGSSGRGSSARVDFCHRIAAAVFETLSEAGHDPVETAVMDAYLDLAETVTDPDELCLCLLESMASEVERRLSPAEQAAVVTAAAERLPTPASTGHPVPTTLASLERRDLLGGRTWSPPAAVPGTETRSVVVRLSEYALRARDGRLPVLPVVVELARRDPERVPASLDVTDGGDGWWLRVVLDQDERPNGLVNAAIRSSP</sequence>
<gene>
    <name evidence="3" type="ORF">SAMN05192554_11478</name>
</gene>
<dbReference type="EMBL" id="FNIA01000014">
    <property type="protein sequence ID" value="SDN08515.1"/>
    <property type="molecule type" value="Genomic_DNA"/>
</dbReference>
<evidence type="ECO:0000259" key="1">
    <source>
        <dbReference type="Pfam" id="PF24420"/>
    </source>
</evidence>
<dbReference type="Pfam" id="PF24420">
    <property type="entry name" value="DUF7551"/>
    <property type="match status" value="1"/>
</dbReference>
<dbReference type="InterPro" id="IPR055973">
    <property type="entry name" value="DUF7551"/>
</dbReference>
<organism evidence="3 4">
    <name type="scientific">Haloarchaeobius iranensis</name>
    <dbReference type="NCBI Taxonomy" id="996166"/>
    <lineage>
        <taxon>Archaea</taxon>
        <taxon>Methanobacteriati</taxon>
        <taxon>Methanobacteriota</taxon>
        <taxon>Stenosarchaea group</taxon>
        <taxon>Halobacteria</taxon>
        <taxon>Halobacteriales</taxon>
        <taxon>Halorubellaceae</taxon>
        <taxon>Haloarchaeobius</taxon>
    </lineage>
</organism>
<dbReference type="Pfam" id="PF24422">
    <property type="entry name" value="DUF7552"/>
    <property type="match status" value="1"/>
</dbReference>
<dbReference type="RefSeq" id="WP_089734493.1">
    <property type="nucleotide sequence ID" value="NZ_FNIA01000014.1"/>
</dbReference>
<dbReference type="AlphaFoldDB" id="A0A1G9YJ89"/>